<sequence length="117" mass="13339">MREDVRFHITDLAVMGSLFSFPRRKTFSLCLLRALQLQLTRSLASSRIFHCEQLTLINCLRSAMALESYGRVALKEARRLWPFTLGFAVTGALILKLSLSLTPEDAKNSPFVKEHNR</sequence>
<proteinExistence type="predicted"/>
<gene>
    <name evidence="2" type="ORF">GOP47_0017498</name>
</gene>
<protein>
    <submittedName>
        <fullName evidence="2">Uncharacterized protein</fullName>
    </submittedName>
</protein>
<dbReference type="AlphaFoldDB" id="A0A9D4ZAU5"/>
<dbReference type="OrthoDB" id="15815at2759"/>
<evidence type="ECO:0000313" key="3">
    <source>
        <dbReference type="Proteomes" id="UP000886520"/>
    </source>
</evidence>
<dbReference type="Proteomes" id="UP000886520">
    <property type="component" value="Chromosome 17"/>
</dbReference>
<organism evidence="2 3">
    <name type="scientific">Adiantum capillus-veneris</name>
    <name type="common">Maidenhair fern</name>
    <dbReference type="NCBI Taxonomy" id="13818"/>
    <lineage>
        <taxon>Eukaryota</taxon>
        <taxon>Viridiplantae</taxon>
        <taxon>Streptophyta</taxon>
        <taxon>Embryophyta</taxon>
        <taxon>Tracheophyta</taxon>
        <taxon>Polypodiopsida</taxon>
        <taxon>Polypodiidae</taxon>
        <taxon>Polypodiales</taxon>
        <taxon>Pteridineae</taxon>
        <taxon>Pteridaceae</taxon>
        <taxon>Vittarioideae</taxon>
        <taxon>Adiantum</taxon>
    </lineage>
</organism>
<comment type="caution">
    <text evidence="2">The sequence shown here is derived from an EMBL/GenBank/DDBJ whole genome shotgun (WGS) entry which is preliminary data.</text>
</comment>
<dbReference type="InterPro" id="IPR052867">
    <property type="entry name" value="ATP_Synthase_Subunit_6"/>
</dbReference>
<dbReference type="EMBL" id="JABFUD020000017">
    <property type="protein sequence ID" value="KAI5066970.1"/>
    <property type="molecule type" value="Genomic_DNA"/>
</dbReference>
<keyword evidence="1" id="KW-0472">Membrane</keyword>
<dbReference type="PANTHER" id="PTHR34565">
    <property type="entry name" value="TRANSMEMBRANE PROTEIN"/>
    <property type="match status" value="1"/>
</dbReference>
<evidence type="ECO:0000256" key="1">
    <source>
        <dbReference type="SAM" id="Phobius"/>
    </source>
</evidence>
<name>A0A9D4ZAU5_ADICA</name>
<reference evidence="2" key="1">
    <citation type="submission" date="2021-01" db="EMBL/GenBank/DDBJ databases">
        <title>Adiantum capillus-veneris genome.</title>
        <authorList>
            <person name="Fang Y."/>
            <person name="Liao Q."/>
        </authorList>
    </citation>
    <scope>NUCLEOTIDE SEQUENCE</scope>
    <source>
        <strain evidence="2">H3</strain>
        <tissue evidence="2">Leaf</tissue>
    </source>
</reference>
<feature type="transmembrane region" description="Helical" evidence="1">
    <location>
        <begin position="80"/>
        <end position="99"/>
    </location>
</feature>
<accession>A0A9D4ZAU5</accession>
<dbReference type="PANTHER" id="PTHR34565:SF1">
    <property type="entry name" value="TRANSMEMBRANE PROTEIN"/>
    <property type="match status" value="1"/>
</dbReference>
<evidence type="ECO:0000313" key="2">
    <source>
        <dbReference type="EMBL" id="KAI5066970.1"/>
    </source>
</evidence>
<keyword evidence="1" id="KW-0812">Transmembrane</keyword>
<keyword evidence="1" id="KW-1133">Transmembrane helix</keyword>
<keyword evidence="3" id="KW-1185">Reference proteome</keyword>